<dbReference type="OrthoDB" id="6546405at2"/>
<proteinExistence type="predicted"/>
<accession>A0A1C6YV68</accession>
<gene>
    <name evidence="1" type="ORF">BN1044_00182</name>
</gene>
<dbReference type="AlphaFoldDB" id="A0A1C6YV68"/>
<organism evidence="1 2">
    <name type="scientific">Hafnia alvei</name>
    <dbReference type="NCBI Taxonomy" id="569"/>
    <lineage>
        <taxon>Bacteria</taxon>
        <taxon>Pseudomonadati</taxon>
        <taxon>Pseudomonadota</taxon>
        <taxon>Gammaproteobacteria</taxon>
        <taxon>Enterobacterales</taxon>
        <taxon>Hafniaceae</taxon>
        <taxon>Hafnia</taxon>
    </lineage>
</organism>
<dbReference type="Proteomes" id="UP000094844">
    <property type="component" value="Unassembled WGS sequence"/>
</dbReference>
<dbReference type="EMBL" id="FMIQ01000004">
    <property type="protein sequence ID" value="SCM50734.1"/>
    <property type="molecule type" value="Genomic_DNA"/>
</dbReference>
<dbReference type="RefSeq" id="WP_072307167.1">
    <property type="nucleotide sequence ID" value="NZ_FMIQ01000004.1"/>
</dbReference>
<evidence type="ECO:0000313" key="2">
    <source>
        <dbReference type="Proteomes" id="UP000094844"/>
    </source>
</evidence>
<evidence type="ECO:0008006" key="3">
    <source>
        <dbReference type="Google" id="ProtNLM"/>
    </source>
</evidence>
<sequence>MEDLIFNYKPDTQIHYRFKKSTYDCEHLLIVMSGFNLPDPTVYDFTMLGHCRSSILWIKDDFDSLPAYYLCKNMKFDIEQGVSALISGVIKFAKPKYTSILGASKGGSMSLYYGVKHNIKNIITCVPQFSIGRYVAEGAWQHVGQAMMGNIHPLNIKILDNYISKQIKTDKDTNKNIYLFTSPQDIQFNSEIKPHLDLLSKYRNFNLIESSSSYVTQHTEVTRYNINLILSLIYQFEDGIFPCWGNIKNGSQW</sequence>
<protein>
    <recommendedName>
        <fullName evidence="3">Esterase</fullName>
    </recommendedName>
</protein>
<evidence type="ECO:0000313" key="1">
    <source>
        <dbReference type="EMBL" id="SCM50734.1"/>
    </source>
</evidence>
<reference evidence="1 2" key="1">
    <citation type="submission" date="2016-09" db="EMBL/GenBank/DDBJ databases">
        <authorList>
            <person name="Capua I."/>
            <person name="De Benedictis P."/>
            <person name="Joannis T."/>
            <person name="Lombin L.H."/>
            <person name="Cattoli G."/>
        </authorList>
    </citation>
    <scope>NUCLEOTIDE SEQUENCE [LARGE SCALE GENOMIC DNA]</scope>
    <source>
        <strain evidence="1 2">GB001</strain>
    </source>
</reference>
<name>A0A1C6YV68_HAFAL</name>